<accession>A0A3E2GXB5</accession>
<dbReference type="SUPFAM" id="SSF102198">
    <property type="entry name" value="Putative cyclase"/>
    <property type="match status" value="1"/>
</dbReference>
<keyword evidence="2" id="KW-1185">Reference proteome</keyword>
<organism evidence="1 2">
    <name type="scientific">Scytalidium lignicola</name>
    <name type="common">Hyphomycete</name>
    <dbReference type="NCBI Taxonomy" id="5539"/>
    <lineage>
        <taxon>Eukaryota</taxon>
        <taxon>Fungi</taxon>
        <taxon>Dikarya</taxon>
        <taxon>Ascomycota</taxon>
        <taxon>Pezizomycotina</taxon>
        <taxon>Leotiomycetes</taxon>
        <taxon>Leotiomycetes incertae sedis</taxon>
        <taxon>Scytalidium</taxon>
    </lineage>
</organism>
<dbReference type="GO" id="GO:0004061">
    <property type="term" value="F:arylformamidase activity"/>
    <property type="evidence" value="ECO:0007669"/>
    <property type="project" value="InterPro"/>
</dbReference>
<evidence type="ECO:0000313" key="1">
    <source>
        <dbReference type="EMBL" id="RFU25795.1"/>
    </source>
</evidence>
<dbReference type="EMBL" id="NCSJ02000304">
    <property type="protein sequence ID" value="RFU25795.1"/>
    <property type="molecule type" value="Genomic_DNA"/>
</dbReference>
<feature type="non-terminal residue" evidence="1">
    <location>
        <position position="1"/>
    </location>
</feature>
<dbReference type="Proteomes" id="UP000258309">
    <property type="component" value="Unassembled WGS sequence"/>
</dbReference>
<feature type="non-terminal residue" evidence="1">
    <location>
        <position position="303"/>
    </location>
</feature>
<dbReference type="OMA" id="GWIKWYN"/>
<dbReference type="Gene3D" id="3.50.30.50">
    <property type="entry name" value="Putative cyclase"/>
    <property type="match status" value="1"/>
</dbReference>
<dbReference type="GO" id="GO:0019441">
    <property type="term" value="P:L-tryptophan catabolic process to kynurenine"/>
    <property type="evidence" value="ECO:0007669"/>
    <property type="project" value="InterPro"/>
</dbReference>
<gene>
    <name evidence="1" type="ORF">B7463_g10546</name>
</gene>
<dbReference type="PANTHER" id="PTHR34861:SF10">
    <property type="entry name" value="CYCLASE"/>
    <property type="match status" value="1"/>
</dbReference>
<dbReference type="PANTHER" id="PTHR34861">
    <property type="match status" value="1"/>
</dbReference>
<comment type="caution">
    <text evidence="1">The sequence shown here is derived from an EMBL/GenBank/DDBJ whole genome shotgun (WGS) entry which is preliminary data.</text>
</comment>
<name>A0A3E2GXB5_SCYLI</name>
<dbReference type="AlphaFoldDB" id="A0A3E2GXB5"/>
<dbReference type="STRING" id="5539.A0A3E2GXB5"/>
<evidence type="ECO:0000313" key="2">
    <source>
        <dbReference type="Proteomes" id="UP000258309"/>
    </source>
</evidence>
<proteinExistence type="predicted"/>
<dbReference type="InterPro" id="IPR037175">
    <property type="entry name" value="KFase_sf"/>
</dbReference>
<reference evidence="1 2" key="1">
    <citation type="submission" date="2018-05" db="EMBL/GenBank/DDBJ databases">
        <title>Draft genome sequence of Scytalidium lignicola DSM 105466, a ubiquitous saprotrophic fungus.</title>
        <authorList>
            <person name="Buettner E."/>
            <person name="Gebauer A.M."/>
            <person name="Hofrichter M."/>
            <person name="Liers C."/>
            <person name="Kellner H."/>
        </authorList>
    </citation>
    <scope>NUCLEOTIDE SEQUENCE [LARGE SCALE GENOMIC DNA]</scope>
    <source>
        <strain evidence="1 2">DSM 105466</strain>
    </source>
</reference>
<evidence type="ECO:0008006" key="3">
    <source>
        <dbReference type="Google" id="ProtNLM"/>
    </source>
</evidence>
<protein>
    <recommendedName>
        <fullName evidence="3">Cyclase</fullName>
    </recommendedName>
</protein>
<dbReference type="OrthoDB" id="5396at2759"/>
<sequence length="303" mass="33976">MQFPRRRDLHQKDGEPDGAAWIWGKDDELGRLNLQTPDTVKEAVLSVVTGQVIPLNLPFDNPSPPCYGRAAFQHNVVQLDKHAFDETYTTATDILGHGKSHKCGIQAWANHGIVGRAILLDYGRYAESNNIEVEYYDNYKITYNDLVNVAKSQRIDLRPERDGGDIKPADILLIRSGFLKHDRAVSEEVRVKIHGRPTIFGPSEGQRYIGVEQSDQVLDLLHDCYFSAVAGDQPAFEAWPSDKDYYLHEYLLSLWGCPIGEFWDLERLGAACAENNRWIFFLSSTPNNVSGGVGSTSNVLAIL</sequence>